<sequence length="87" mass="10097">MIGLDFEFTIRKPGALHRACWMAKAIYSLRMELFFIGNEARMALMAREFQGMRQFNCFVVCVYLQSWFTCPSAVDAPPNDVLLIQRL</sequence>
<gene>
    <name evidence="1" type="ORF">AVEN_258857_1</name>
</gene>
<evidence type="ECO:0000313" key="2">
    <source>
        <dbReference type="Proteomes" id="UP000499080"/>
    </source>
</evidence>
<keyword evidence="2" id="KW-1185">Reference proteome</keyword>
<name>A0A4Y2NR15_ARAVE</name>
<comment type="caution">
    <text evidence="1">The sequence shown here is derived from an EMBL/GenBank/DDBJ whole genome shotgun (WGS) entry which is preliminary data.</text>
</comment>
<dbReference type="EMBL" id="BGPR01210746">
    <property type="protein sequence ID" value="GBN41152.1"/>
    <property type="molecule type" value="Genomic_DNA"/>
</dbReference>
<dbReference type="Proteomes" id="UP000499080">
    <property type="component" value="Unassembled WGS sequence"/>
</dbReference>
<proteinExistence type="predicted"/>
<dbReference type="AlphaFoldDB" id="A0A4Y2NR15"/>
<dbReference type="OrthoDB" id="6626714at2759"/>
<evidence type="ECO:0000313" key="1">
    <source>
        <dbReference type="EMBL" id="GBN41152.1"/>
    </source>
</evidence>
<reference evidence="1 2" key="1">
    <citation type="journal article" date="2019" name="Sci. Rep.">
        <title>Orb-weaving spider Araneus ventricosus genome elucidates the spidroin gene catalogue.</title>
        <authorList>
            <person name="Kono N."/>
            <person name="Nakamura H."/>
            <person name="Ohtoshi R."/>
            <person name="Moran D.A.P."/>
            <person name="Shinohara A."/>
            <person name="Yoshida Y."/>
            <person name="Fujiwara M."/>
            <person name="Mori M."/>
            <person name="Tomita M."/>
            <person name="Arakawa K."/>
        </authorList>
    </citation>
    <scope>NUCLEOTIDE SEQUENCE [LARGE SCALE GENOMIC DNA]</scope>
</reference>
<protein>
    <submittedName>
        <fullName evidence="1">Uncharacterized protein</fullName>
    </submittedName>
</protein>
<organism evidence="1 2">
    <name type="scientific">Araneus ventricosus</name>
    <name type="common">Orbweaver spider</name>
    <name type="synonym">Epeira ventricosa</name>
    <dbReference type="NCBI Taxonomy" id="182803"/>
    <lineage>
        <taxon>Eukaryota</taxon>
        <taxon>Metazoa</taxon>
        <taxon>Ecdysozoa</taxon>
        <taxon>Arthropoda</taxon>
        <taxon>Chelicerata</taxon>
        <taxon>Arachnida</taxon>
        <taxon>Araneae</taxon>
        <taxon>Araneomorphae</taxon>
        <taxon>Entelegynae</taxon>
        <taxon>Araneoidea</taxon>
        <taxon>Araneidae</taxon>
        <taxon>Araneus</taxon>
    </lineage>
</organism>
<accession>A0A4Y2NR15</accession>